<evidence type="ECO:0000313" key="2">
    <source>
        <dbReference type="Proteomes" id="UP001500547"/>
    </source>
</evidence>
<keyword evidence="2" id="KW-1185">Reference proteome</keyword>
<dbReference type="EMBL" id="BAABLD010000015">
    <property type="protein sequence ID" value="GAA5169958.1"/>
    <property type="molecule type" value="Genomic_DNA"/>
</dbReference>
<dbReference type="InterPro" id="IPR016776">
    <property type="entry name" value="ApeP-like_dehydratase"/>
</dbReference>
<accession>A0ABP9R0E3</accession>
<dbReference type="Gene3D" id="3.10.129.10">
    <property type="entry name" value="Hotdog Thioesterase"/>
    <property type="match status" value="1"/>
</dbReference>
<sequence>MTALAIDIAAHVPHAGDMCLLESVTHWDAQGLTAQTRQHRNPQMPLFSHARLGVACGVEIAAQGMALHGALLAGQSEAERPRAGFLASLRDVRFHVSRLDDIDAALQISVQRLSGDDNTVLYQFSVTGDGRPLLEGRAAVMLDAAKVNTP</sequence>
<name>A0ABP9R0E3_9RHOO</name>
<evidence type="ECO:0000313" key="1">
    <source>
        <dbReference type="EMBL" id="GAA5169958.1"/>
    </source>
</evidence>
<evidence type="ECO:0008006" key="3">
    <source>
        <dbReference type="Google" id="ProtNLM"/>
    </source>
</evidence>
<gene>
    <name evidence="1" type="ORF">GCM10025770_32180</name>
</gene>
<organism evidence="1 2">
    <name type="scientific">Viridibacterium curvum</name>
    <dbReference type="NCBI Taxonomy" id="1101404"/>
    <lineage>
        <taxon>Bacteria</taxon>
        <taxon>Pseudomonadati</taxon>
        <taxon>Pseudomonadota</taxon>
        <taxon>Betaproteobacteria</taxon>
        <taxon>Rhodocyclales</taxon>
        <taxon>Rhodocyclaceae</taxon>
        <taxon>Viridibacterium</taxon>
    </lineage>
</organism>
<dbReference type="Pfam" id="PF22817">
    <property type="entry name" value="ApeP-like"/>
    <property type="match status" value="1"/>
</dbReference>
<dbReference type="InterPro" id="IPR029069">
    <property type="entry name" value="HotDog_dom_sf"/>
</dbReference>
<proteinExistence type="predicted"/>
<dbReference type="RefSeq" id="WP_345534129.1">
    <property type="nucleotide sequence ID" value="NZ_BAABLD010000015.1"/>
</dbReference>
<comment type="caution">
    <text evidence="1">The sequence shown here is derived from an EMBL/GenBank/DDBJ whole genome shotgun (WGS) entry which is preliminary data.</text>
</comment>
<dbReference type="Proteomes" id="UP001500547">
    <property type="component" value="Unassembled WGS sequence"/>
</dbReference>
<dbReference type="SUPFAM" id="SSF54637">
    <property type="entry name" value="Thioesterase/thiol ester dehydrase-isomerase"/>
    <property type="match status" value="1"/>
</dbReference>
<protein>
    <recommendedName>
        <fullName evidence="3">3-hydroxylacyl-ACP dehydratase</fullName>
    </recommendedName>
</protein>
<reference evidence="2" key="1">
    <citation type="journal article" date="2019" name="Int. J. Syst. Evol. Microbiol.">
        <title>The Global Catalogue of Microorganisms (GCM) 10K type strain sequencing project: providing services to taxonomists for standard genome sequencing and annotation.</title>
        <authorList>
            <consortium name="The Broad Institute Genomics Platform"/>
            <consortium name="The Broad Institute Genome Sequencing Center for Infectious Disease"/>
            <person name="Wu L."/>
            <person name="Ma J."/>
        </authorList>
    </citation>
    <scope>NUCLEOTIDE SEQUENCE [LARGE SCALE GENOMIC DNA]</scope>
    <source>
        <strain evidence="2">JCM 18715</strain>
    </source>
</reference>